<gene>
    <name evidence="3" type="ORF">ACFQJ7_14700</name>
</gene>
<dbReference type="PANTHER" id="PTHR46546:SF4">
    <property type="entry name" value="SHEWANELLA-LIKE PROTEIN PHOSPHATASE 1"/>
    <property type="match status" value="1"/>
</dbReference>
<dbReference type="InterPro" id="IPR029052">
    <property type="entry name" value="Metallo-depent_PP-like"/>
</dbReference>
<comment type="caution">
    <text evidence="3">The sequence shown here is derived from an EMBL/GenBank/DDBJ whole genome shotgun (WGS) entry which is preliminary data.</text>
</comment>
<dbReference type="EMBL" id="JBHSZQ010000049">
    <property type="protein sequence ID" value="MFC7127251.1"/>
    <property type="molecule type" value="Genomic_DNA"/>
</dbReference>
<reference evidence="3 4" key="1">
    <citation type="journal article" date="2014" name="Int. J. Syst. Evol. Microbiol.">
        <title>Complete genome sequence of Corynebacterium casei LMG S-19264T (=DSM 44701T), isolated from a smear-ripened cheese.</title>
        <authorList>
            <consortium name="US DOE Joint Genome Institute (JGI-PGF)"/>
            <person name="Walter F."/>
            <person name="Albersmeier A."/>
            <person name="Kalinowski J."/>
            <person name="Ruckert C."/>
        </authorList>
    </citation>
    <scope>NUCLEOTIDE SEQUENCE [LARGE SCALE GENOMIC DNA]</scope>
    <source>
        <strain evidence="3 4">CGMCC 4.7215</strain>
    </source>
</reference>
<sequence length="316" mass="35160">MEERFISVFNSHETPTIPQSERDSVRALDCPPRPTIVSISDIHGFLGEARSALLTLSDHPDYDPIVKTDPARRLHWAGGEEYVLVINGDLIDRGPQSGRVVDMVDRLIDEAPRGHVRVTVGNHEMGVLNQELYGWSDWYAGQRSQDERRAFMDAVLDGHVVAAYEGYTVTYAHAGQPEPYEIKTVNDDLIDGVQQLQDKLGEPEATEKQRELLEEHPQVFGFGNEHSRGPGAGITWLDFEYMPSDAPPQIVGHSRHDAPTRRGDVICENVIRSNRREDGGEAVLVETPESITALGRTADGSVDTHTFSFPNRDNSA</sequence>
<dbReference type="Gene3D" id="3.60.21.10">
    <property type="match status" value="1"/>
</dbReference>
<dbReference type="PANTHER" id="PTHR46546">
    <property type="entry name" value="SHEWANELLA-LIKE PROTEIN PHOSPHATASE 1"/>
    <property type="match status" value="1"/>
</dbReference>
<dbReference type="AlphaFoldDB" id="A0ABD5XCA6"/>
<dbReference type="RefSeq" id="WP_267636611.1">
    <property type="nucleotide sequence ID" value="NZ_JAODIY010000005.1"/>
</dbReference>
<evidence type="ECO:0000259" key="2">
    <source>
        <dbReference type="Pfam" id="PF00149"/>
    </source>
</evidence>
<accession>A0ABD5XCA6</accession>
<feature type="region of interest" description="Disordered" evidence="1">
    <location>
        <begin position="296"/>
        <end position="316"/>
    </location>
</feature>
<dbReference type="InterPro" id="IPR004843">
    <property type="entry name" value="Calcineurin-like_PHP"/>
</dbReference>
<proteinExistence type="predicted"/>
<name>A0ABD5XCA6_9EURY</name>
<evidence type="ECO:0000313" key="4">
    <source>
        <dbReference type="Proteomes" id="UP001596414"/>
    </source>
</evidence>
<dbReference type="Pfam" id="PF00149">
    <property type="entry name" value="Metallophos"/>
    <property type="match status" value="1"/>
</dbReference>
<feature type="compositionally biased region" description="Polar residues" evidence="1">
    <location>
        <begin position="303"/>
        <end position="316"/>
    </location>
</feature>
<dbReference type="SUPFAM" id="SSF56300">
    <property type="entry name" value="Metallo-dependent phosphatases"/>
    <property type="match status" value="1"/>
</dbReference>
<dbReference type="Proteomes" id="UP001596414">
    <property type="component" value="Unassembled WGS sequence"/>
</dbReference>
<organism evidence="3 4">
    <name type="scientific">Halovenus rubra</name>
    <dbReference type="NCBI Taxonomy" id="869890"/>
    <lineage>
        <taxon>Archaea</taxon>
        <taxon>Methanobacteriati</taxon>
        <taxon>Methanobacteriota</taxon>
        <taxon>Stenosarchaea group</taxon>
        <taxon>Halobacteria</taxon>
        <taxon>Halobacteriales</taxon>
        <taxon>Haloarculaceae</taxon>
        <taxon>Halovenus</taxon>
    </lineage>
</organism>
<protein>
    <submittedName>
        <fullName evidence="3">Metallophosphoesterase</fullName>
    </submittedName>
</protein>
<evidence type="ECO:0000313" key="3">
    <source>
        <dbReference type="EMBL" id="MFC7127251.1"/>
    </source>
</evidence>
<feature type="domain" description="Calcineurin-like phosphoesterase" evidence="2">
    <location>
        <begin position="35"/>
        <end position="186"/>
    </location>
</feature>
<evidence type="ECO:0000256" key="1">
    <source>
        <dbReference type="SAM" id="MobiDB-lite"/>
    </source>
</evidence>